<dbReference type="SUPFAM" id="SSF81296">
    <property type="entry name" value="E set domains"/>
    <property type="match status" value="1"/>
</dbReference>
<evidence type="ECO:0000313" key="5">
    <source>
        <dbReference type="Proteomes" id="UP001500928"/>
    </source>
</evidence>
<dbReference type="EMBL" id="BAABHO010000003">
    <property type="protein sequence ID" value="GAA4775661.1"/>
    <property type="molecule type" value="Genomic_DNA"/>
</dbReference>
<keyword evidence="2" id="KW-0812">Transmembrane</keyword>
<dbReference type="InterPro" id="IPR008335">
    <property type="entry name" value="Mopterin_OxRdtase_euk"/>
</dbReference>
<accession>A0ABP9A815</accession>
<feature type="transmembrane region" description="Helical" evidence="2">
    <location>
        <begin position="21"/>
        <end position="43"/>
    </location>
</feature>
<feature type="domain" description="Oxidoreductase molybdopterin-binding" evidence="3">
    <location>
        <begin position="283"/>
        <end position="436"/>
    </location>
</feature>
<dbReference type="Gene3D" id="3.90.420.10">
    <property type="entry name" value="Oxidoreductase, molybdopterin-binding domain"/>
    <property type="match status" value="1"/>
</dbReference>
<organism evidence="4 5">
    <name type="scientific">Actinomycetospora chlora</name>
    <dbReference type="NCBI Taxonomy" id="663608"/>
    <lineage>
        <taxon>Bacteria</taxon>
        <taxon>Bacillati</taxon>
        <taxon>Actinomycetota</taxon>
        <taxon>Actinomycetes</taxon>
        <taxon>Pseudonocardiales</taxon>
        <taxon>Pseudonocardiaceae</taxon>
        <taxon>Actinomycetospora</taxon>
    </lineage>
</organism>
<dbReference type="PRINTS" id="PR00407">
    <property type="entry name" value="EUMOPTERIN"/>
</dbReference>
<dbReference type="PANTHER" id="PTHR19372:SF7">
    <property type="entry name" value="SULFITE OXIDASE, MITOCHONDRIAL"/>
    <property type="match status" value="1"/>
</dbReference>
<feature type="transmembrane region" description="Helical" evidence="2">
    <location>
        <begin position="133"/>
        <end position="150"/>
    </location>
</feature>
<dbReference type="PANTHER" id="PTHR19372">
    <property type="entry name" value="SULFITE REDUCTASE"/>
    <property type="match status" value="1"/>
</dbReference>
<dbReference type="InterPro" id="IPR014756">
    <property type="entry name" value="Ig_E-set"/>
</dbReference>
<protein>
    <submittedName>
        <fullName evidence="4">Molybdopterin-dependent oxidoreductase</fullName>
    </submittedName>
</protein>
<evidence type="ECO:0000256" key="2">
    <source>
        <dbReference type="SAM" id="Phobius"/>
    </source>
</evidence>
<feature type="transmembrane region" description="Helical" evidence="2">
    <location>
        <begin position="209"/>
        <end position="231"/>
    </location>
</feature>
<dbReference type="Gene3D" id="2.60.40.650">
    <property type="match status" value="1"/>
</dbReference>
<dbReference type="SUPFAM" id="SSF56524">
    <property type="entry name" value="Oxidoreductase molybdopterin-binding domain"/>
    <property type="match status" value="1"/>
</dbReference>
<feature type="transmembrane region" description="Helical" evidence="2">
    <location>
        <begin position="79"/>
        <end position="98"/>
    </location>
</feature>
<reference evidence="5" key="1">
    <citation type="journal article" date="2019" name="Int. J. Syst. Evol. Microbiol.">
        <title>The Global Catalogue of Microorganisms (GCM) 10K type strain sequencing project: providing services to taxonomists for standard genome sequencing and annotation.</title>
        <authorList>
            <consortium name="The Broad Institute Genomics Platform"/>
            <consortium name="The Broad Institute Genome Sequencing Center for Infectious Disease"/>
            <person name="Wu L."/>
            <person name="Ma J."/>
        </authorList>
    </citation>
    <scope>NUCLEOTIDE SEQUENCE [LARGE SCALE GENOMIC DNA]</scope>
    <source>
        <strain evidence="5">JCM 17979</strain>
    </source>
</reference>
<dbReference type="InterPro" id="IPR000572">
    <property type="entry name" value="OxRdtase_Mopterin-bd_dom"/>
</dbReference>
<feature type="region of interest" description="Disordered" evidence="1">
    <location>
        <begin position="165"/>
        <end position="200"/>
    </location>
</feature>
<dbReference type="Proteomes" id="UP001500928">
    <property type="component" value="Unassembled WGS sequence"/>
</dbReference>
<proteinExistence type="predicted"/>
<evidence type="ECO:0000256" key="1">
    <source>
        <dbReference type="SAM" id="MobiDB-lite"/>
    </source>
</evidence>
<comment type="caution">
    <text evidence="4">The sequence shown here is derived from an EMBL/GenBank/DDBJ whole genome shotgun (WGS) entry which is preliminary data.</text>
</comment>
<gene>
    <name evidence="4" type="ORF">GCM10023200_05300</name>
</gene>
<dbReference type="RefSeq" id="WP_345410834.1">
    <property type="nucleotide sequence ID" value="NZ_BAABHO010000003.1"/>
</dbReference>
<keyword evidence="2" id="KW-1133">Transmembrane helix</keyword>
<keyword evidence="2" id="KW-0472">Membrane</keyword>
<sequence>MPIATDDPTPGCATRVDARPAVLCGLLGVAAALAVGDLVAGVLSPASSPVLAVGGQFIRLTPEWLKALAIATFGVYDKLALLLGMAVVLVLVAAAAGLGSRRSAAPGALVVVLLGLVAVASATAAPAFSPVDLLAPLAALVAGLAVWLGLHRLAMRRAAAAATVGGSGASSHDGPGRDDGGDDAPSVTEQPTVHRKGPVGTLGATRRRFLLGVVGAAAGAAAAAAVGRWLAVTGGADASRAAVGALPDVPGPLADLAGADFAAQGTPTWLTPTNAFYRIDTALQVPQLTTRDYALRIHGLVDRQLRLSYDDLRSRRLVEAPITMTCVSNEVGGALISNAVFLGVPLTDLLAEVGVRPEAQQIASTSVDGFTTGTPIAAVTDGRAAMLAVAMNGEPLPVEHGFPVRMVVPGLYGFVSGCKWLTDMELTTFDEFTSYWQQRGWAAQAPVKTQSRIDVPRSGGSVLAGRTTLAGVAWAQHTGVARVEVRADGGAWQDAELARDVSIDTWRMWRTDVDLSPGAHRLQVRATDRGGDTQVATPSLTIPDGATGWHTVDVTAI</sequence>
<evidence type="ECO:0000259" key="3">
    <source>
        <dbReference type="Pfam" id="PF00174"/>
    </source>
</evidence>
<dbReference type="Pfam" id="PF00174">
    <property type="entry name" value="Oxidored_molyb"/>
    <property type="match status" value="1"/>
</dbReference>
<dbReference type="InterPro" id="IPR036374">
    <property type="entry name" value="OxRdtase_Mopterin-bd_sf"/>
</dbReference>
<evidence type="ECO:0000313" key="4">
    <source>
        <dbReference type="EMBL" id="GAA4775661.1"/>
    </source>
</evidence>
<keyword evidence="5" id="KW-1185">Reference proteome</keyword>
<feature type="transmembrane region" description="Helical" evidence="2">
    <location>
        <begin position="105"/>
        <end position="127"/>
    </location>
</feature>
<name>A0ABP9A815_9PSEU</name>